<reference evidence="1 2" key="1">
    <citation type="submission" date="2017-05" db="EMBL/GenBank/DDBJ databases">
        <title>De novo genome assembly of Deniococcus indicus strain DR1.</title>
        <authorList>
            <person name="Chauhan D."/>
            <person name="Yennamalli R.M."/>
            <person name="Priyadarshini R."/>
        </authorList>
    </citation>
    <scope>NUCLEOTIDE SEQUENCE [LARGE SCALE GENOMIC DNA]</scope>
    <source>
        <strain evidence="1 2">DR1</strain>
    </source>
</reference>
<evidence type="ECO:0000313" key="1">
    <source>
        <dbReference type="EMBL" id="OWL99028.1"/>
    </source>
</evidence>
<keyword evidence="2" id="KW-1185">Reference proteome</keyword>
<comment type="caution">
    <text evidence="1">The sequence shown here is derived from an EMBL/GenBank/DDBJ whole genome shotgun (WGS) entry which is preliminary data.</text>
</comment>
<dbReference type="AlphaFoldDB" id="A0A246BTM1"/>
<gene>
    <name evidence="1" type="ORF">CBQ26_00785</name>
</gene>
<accession>A0A246BTM1</accession>
<evidence type="ECO:0000313" key="2">
    <source>
        <dbReference type="Proteomes" id="UP000197208"/>
    </source>
</evidence>
<organism evidence="1 2">
    <name type="scientific">Deinococcus indicus</name>
    <dbReference type="NCBI Taxonomy" id="223556"/>
    <lineage>
        <taxon>Bacteria</taxon>
        <taxon>Thermotogati</taxon>
        <taxon>Deinococcota</taxon>
        <taxon>Deinococci</taxon>
        <taxon>Deinococcales</taxon>
        <taxon>Deinococcaceae</taxon>
        <taxon>Deinococcus</taxon>
    </lineage>
</organism>
<sequence>MTAAATAPDPETLGLTMLGCVSLVLNHVTEDNRLGQDITPILTAAKLRRVRDDLEAYSLTGTPLDLPREDSELILLALVATQRLLEDGGQINAPPDLQDAVSLAQVRVAVKHVMDVLERPPRFVVQQY</sequence>
<proteinExistence type="predicted"/>
<protein>
    <submittedName>
        <fullName evidence="1">Uncharacterized protein</fullName>
    </submittedName>
</protein>
<name>A0A246BTM1_9DEIO</name>
<dbReference type="EMBL" id="NHMK01000003">
    <property type="protein sequence ID" value="OWL99028.1"/>
    <property type="molecule type" value="Genomic_DNA"/>
</dbReference>
<dbReference type="Proteomes" id="UP000197208">
    <property type="component" value="Unassembled WGS sequence"/>
</dbReference>
<dbReference type="OrthoDB" id="73689at2"/>
<dbReference type="RefSeq" id="WP_088246720.1">
    <property type="nucleotide sequence ID" value="NZ_NHMK01000003.1"/>
</dbReference>